<name>A0A218WGH5_PUNGR</name>
<evidence type="ECO:0000256" key="1">
    <source>
        <dbReference type="SAM" id="MobiDB-lite"/>
    </source>
</evidence>
<sequence>MFEFGPSSVRIHDMQTSYKSQNYFMHDISVRNAISRYDLYKNNTGRVNNLPPLHLQPVNSDQINISKGAGDTSSKQRKMREDDIQGLNLEELHKLEKILEVGLSRVLQTKEERIMGEFATLKKEIDQLTEANMQLKKKRKHSRVFSQSKDSIAEEGSVNITPPAPPSEATRADTSLKLG</sequence>
<dbReference type="GO" id="GO:0005634">
    <property type="term" value="C:nucleus"/>
    <property type="evidence" value="ECO:0007669"/>
    <property type="project" value="InterPro"/>
</dbReference>
<accession>A0A218WGH5</accession>
<proteinExistence type="predicted"/>
<dbReference type="GO" id="GO:0003700">
    <property type="term" value="F:DNA-binding transcription factor activity"/>
    <property type="evidence" value="ECO:0007669"/>
    <property type="project" value="InterPro"/>
</dbReference>
<organism evidence="3 4">
    <name type="scientific">Punica granatum</name>
    <name type="common">Pomegranate</name>
    <dbReference type="NCBI Taxonomy" id="22663"/>
    <lineage>
        <taxon>Eukaryota</taxon>
        <taxon>Viridiplantae</taxon>
        <taxon>Streptophyta</taxon>
        <taxon>Embryophyta</taxon>
        <taxon>Tracheophyta</taxon>
        <taxon>Spermatophyta</taxon>
        <taxon>Magnoliopsida</taxon>
        <taxon>eudicotyledons</taxon>
        <taxon>Gunneridae</taxon>
        <taxon>Pentapetalae</taxon>
        <taxon>rosids</taxon>
        <taxon>malvids</taxon>
        <taxon>Myrtales</taxon>
        <taxon>Lythraceae</taxon>
        <taxon>Punica</taxon>
    </lineage>
</organism>
<feature type="region of interest" description="Disordered" evidence="1">
    <location>
        <begin position="136"/>
        <end position="179"/>
    </location>
</feature>
<dbReference type="PROSITE" id="PS51297">
    <property type="entry name" value="K_BOX"/>
    <property type="match status" value="1"/>
</dbReference>
<comment type="caution">
    <text evidence="3">The sequence shown here is derived from an EMBL/GenBank/DDBJ whole genome shotgun (WGS) entry which is preliminary data.</text>
</comment>
<protein>
    <recommendedName>
        <fullName evidence="2">K-box domain-containing protein</fullName>
    </recommendedName>
</protein>
<feature type="domain" description="K-box" evidence="2">
    <location>
        <begin position="55"/>
        <end position="147"/>
    </location>
</feature>
<dbReference type="EMBL" id="MTKT01004486">
    <property type="protein sequence ID" value="OWM71331.1"/>
    <property type="molecule type" value="Genomic_DNA"/>
</dbReference>
<evidence type="ECO:0000259" key="2">
    <source>
        <dbReference type="PROSITE" id="PS51297"/>
    </source>
</evidence>
<dbReference type="AlphaFoldDB" id="A0A218WGH5"/>
<evidence type="ECO:0000313" key="4">
    <source>
        <dbReference type="Proteomes" id="UP000197138"/>
    </source>
</evidence>
<gene>
    <name evidence="3" type="ORF">CDL15_Pgr011460</name>
</gene>
<dbReference type="InterPro" id="IPR002487">
    <property type="entry name" value="TF_Kbox"/>
</dbReference>
<evidence type="ECO:0000313" key="3">
    <source>
        <dbReference type="EMBL" id="OWM71331.1"/>
    </source>
</evidence>
<dbReference type="Pfam" id="PF01486">
    <property type="entry name" value="K-box"/>
    <property type="match status" value="1"/>
</dbReference>
<reference evidence="4" key="1">
    <citation type="journal article" date="2017" name="Plant J.">
        <title>The pomegranate (Punica granatum L.) genome and the genomics of punicalagin biosynthesis.</title>
        <authorList>
            <person name="Qin G."/>
            <person name="Xu C."/>
            <person name="Ming R."/>
            <person name="Tang H."/>
            <person name="Guyot R."/>
            <person name="Kramer E.M."/>
            <person name="Hu Y."/>
            <person name="Yi X."/>
            <person name="Qi Y."/>
            <person name="Xu X."/>
            <person name="Gao Z."/>
            <person name="Pan H."/>
            <person name="Jian J."/>
            <person name="Tian Y."/>
            <person name="Yue Z."/>
            <person name="Xu Y."/>
        </authorList>
    </citation>
    <scope>NUCLEOTIDE SEQUENCE [LARGE SCALE GENOMIC DNA]</scope>
    <source>
        <strain evidence="4">cv. Dabenzi</strain>
    </source>
</reference>
<dbReference type="Proteomes" id="UP000197138">
    <property type="component" value="Unassembled WGS sequence"/>
</dbReference>